<dbReference type="Proteomes" id="UP001066276">
    <property type="component" value="Chromosome 3_2"/>
</dbReference>
<organism evidence="2 3">
    <name type="scientific">Pleurodeles waltl</name>
    <name type="common">Iberian ribbed newt</name>
    <dbReference type="NCBI Taxonomy" id="8319"/>
    <lineage>
        <taxon>Eukaryota</taxon>
        <taxon>Metazoa</taxon>
        <taxon>Chordata</taxon>
        <taxon>Craniata</taxon>
        <taxon>Vertebrata</taxon>
        <taxon>Euteleostomi</taxon>
        <taxon>Amphibia</taxon>
        <taxon>Batrachia</taxon>
        <taxon>Caudata</taxon>
        <taxon>Salamandroidea</taxon>
        <taxon>Salamandridae</taxon>
        <taxon>Pleurodelinae</taxon>
        <taxon>Pleurodeles</taxon>
    </lineage>
</organism>
<feature type="compositionally biased region" description="Basic and acidic residues" evidence="1">
    <location>
        <begin position="126"/>
        <end position="135"/>
    </location>
</feature>
<evidence type="ECO:0000313" key="3">
    <source>
        <dbReference type="Proteomes" id="UP001066276"/>
    </source>
</evidence>
<protein>
    <submittedName>
        <fullName evidence="2">Uncharacterized protein</fullName>
    </submittedName>
</protein>
<comment type="caution">
    <text evidence="2">The sequence shown here is derived from an EMBL/GenBank/DDBJ whole genome shotgun (WGS) entry which is preliminary data.</text>
</comment>
<feature type="compositionally biased region" description="Basic and acidic residues" evidence="1">
    <location>
        <begin position="1"/>
        <end position="24"/>
    </location>
</feature>
<dbReference type="AlphaFoldDB" id="A0AAV7TWY7"/>
<gene>
    <name evidence="2" type="ORF">NDU88_006372</name>
</gene>
<feature type="compositionally biased region" description="Basic residues" evidence="1">
    <location>
        <begin position="30"/>
        <end position="45"/>
    </location>
</feature>
<sequence length="135" mass="15344">MGTRRKEEATNTRGDRRQEPKGTEASRSSIPRRRRVLGSRRRVAARSRAEEEEPGIFQGRSAGKSLSASVLKRRTGTRRKEEATNTRGDRCQEPEETKKDRGQPKQYSQETRSFGIEAESCSSVAVRHDNPEEKN</sequence>
<proteinExistence type="predicted"/>
<evidence type="ECO:0000313" key="2">
    <source>
        <dbReference type="EMBL" id="KAJ1181162.1"/>
    </source>
</evidence>
<feature type="compositionally biased region" description="Basic and acidic residues" evidence="1">
    <location>
        <begin position="78"/>
        <end position="103"/>
    </location>
</feature>
<feature type="region of interest" description="Disordered" evidence="1">
    <location>
        <begin position="1"/>
        <end position="135"/>
    </location>
</feature>
<reference evidence="2" key="1">
    <citation type="journal article" date="2022" name="bioRxiv">
        <title>Sequencing and chromosome-scale assembly of the giantPleurodeles waltlgenome.</title>
        <authorList>
            <person name="Brown T."/>
            <person name="Elewa A."/>
            <person name="Iarovenko S."/>
            <person name="Subramanian E."/>
            <person name="Araus A.J."/>
            <person name="Petzold A."/>
            <person name="Susuki M."/>
            <person name="Suzuki K.-i.T."/>
            <person name="Hayashi T."/>
            <person name="Toyoda A."/>
            <person name="Oliveira C."/>
            <person name="Osipova E."/>
            <person name="Leigh N.D."/>
            <person name="Simon A."/>
            <person name="Yun M.H."/>
        </authorList>
    </citation>
    <scope>NUCLEOTIDE SEQUENCE</scope>
    <source>
        <strain evidence="2">20211129_DDA</strain>
        <tissue evidence="2">Liver</tissue>
    </source>
</reference>
<accession>A0AAV7TWY7</accession>
<dbReference type="EMBL" id="JANPWB010000006">
    <property type="protein sequence ID" value="KAJ1181162.1"/>
    <property type="molecule type" value="Genomic_DNA"/>
</dbReference>
<evidence type="ECO:0000256" key="1">
    <source>
        <dbReference type="SAM" id="MobiDB-lite"/>
    </source>
</evidence>
<keyword evidence="3" id="KW-1185">Reference proteome</keyword>
<name>A0AAV7TWY7_PLEWA</name>